<dbReference type="AlphaFoldDB" id="A0A7Z1MF21"/>
<comment type="cofactor">
    <cofactor evidence="1">
        <name>Zn(2+)</name>
        <dbReference type="ChEBI" id="CHEBI:29105"/>
    </cofactor>
</comment>
<evidence type="ECO:0000259" key="4">
    <source>
        <dbReference type="Pfam" id="PF00675"/>
    </source>
</evidence>
<dbReference type="InterPro" id="IPR011765">
    <property type="entry name" value="Pept_M16_N"/>
</dbReference>
<evidence type="ECO:0000256" key="1">
    <source>
        <dbReference type="ARBA" id="ARBA00001947"/>
    </source>
</evidence>
<reference evidence="6" key="1">
    <citation type="submission" date="2016-07" db="EMBL/GenBank/DDBJ databases">
        <authorList>
            <person name="Kauffman K."/>
            <person name="Arevalo P."/>
            <person name="Polz M.F."/>
        </authorList>
    </citation>
    <scope>NUCLEOTIDE SEQUENCE</scope>
    <source>
        <strain evidence="6">10N.222.46.E12</strain>
    </source>
</reference>
<dbReference type="InterPro" id="IPR001431">
    <property type="entry name" value="Pept_M16_Zn_BS"/>
</dbReference>
<feature type="domain" description="Peptidase M16 N-terminal" evidence="4">
    <location>
        <begin position="51"/>
        <end position="163"/>
    </location>
</feature>
<dbReference type="InterPro" id="IPR011249">
    <property type="entry name" value="Metalloenz_LuxS/M16"/>
</dbReference>
<evidence type="ECO:0000256" key="2">
    <source>
        <dbReference type="ARBA" id="ARBA00007261"/>
    </source>
</evidence>
<dbReference type="RefSeq" id="WP_154724166.1">
    <property type="nucleotide sequence ID" value="NZ_CP170590.1"/>
</dbReference>
<dbReference type="PROSITE" id="PS00143">
    <property type="entry name" value="INSULINASE"/>
    <property type="match status" value="1"/>
</dbReference>
<dbReference type="InterPro" id="IPR007863">
    <property type="entry name" value="Peptidase_M16_C"/>
</dbReference>
<gene>
    <name evidence="6" type="ORF">BCS90_05170</name>
</gene>
<accession>A0A7Z1MF21</accession>
<dbReference type="Pfam" id="PF00675">
    <property type="entry name" value="Peptidase_M16"/>
    <property type="match status" value="1"/>
</dbReference>
<dbReference type="InterPro" id="IPR050361">
    <property type="entry name" value="MPP/UQCRC_Complex"/>
</dbReference>
<dbReference type="Pfam" id="PF05193">
    <property type="entry name" value="Peptidase_M16_C"/>
    <property type="match status" value="2"/>
</dbReference>
<organism evidence="6">
    <name type="scientific">Vibrio cyclitrophicus</name>
    <dbReference type="NCBI Taxonomy" id="47951"/>
    <lineage>
        <taxon>Bacteria</taxon>
        <taxon>Pseudomonadati</taxon>
        <taxon>Pseudomonadota</taxon>
        <taxon>Gammaproteobacteria</taxon>
        <taxon>Vibrionales</taxon>
        <taxon>Vibrionaceae</taxon>
        <taxon>Vibrio</taxon>
    </lineage>
</organism>
<dbReference type="GO" id="GO:0006508">
    <property type="term" value="P:proteolysis"/>
    <property type="evidence" value="ECO:0007669"/>
    <property type="project" value="InterPro"/>
</dbReference>
<evidence type="ECO:0000256" key="3">
    <source>
        <dbReference type="RuleBase" id="RU004447"/>
    </source>
</evidence>
<feature type="domain" description="Peptidase M16 C-terminal" evidence="5">
    <location>
        <begin position="203"/>
        <end position="373"/>
    </location>
</feature>
<proteinExistence type="inferred from homology"/>
<name>A0A7Z1MF21_9VIBR</name>
<reference evidence="6" key="2">
    <citation type="journal article" date="2018" name="Nature">
        <title>A major lineage of non-tailed dsDNA viruses as unrecognized killers of marine bacteria.</title>
        <authorList>
            <person name="Kauffman K.M."/>
            <person name="Hussain F.A."/>
            <person name="Yang J."/>
            <person name="Arevalo P."/>
            <person name="Brown J.M."/>
            <person name="Chang W.K."/>
            <person name="VanInsberghe D."/>
            <person name="Elsherbini J."/>
            <person name="Sharma R.S."/>
            <person name="Cutler M.B."/>
            <person name="Kelly L."/>
            <person name="Polz M.F."/>
        </authorList>
    </citation>
    <scope>NUCLEOTIDE SEQUENCE</scope>
    <source>
        <strain evidence="6">10N.222.46.E12</strain>
    </source>
</reference>
<dbReference type="PROSITE" id="PS51257">
    <property type="entry name" value="PROKAR_LIPOPROTEIN"/>
    <property type="match status" value="1"/>
</dbReference>
<dbReference type="PANTHER" id="PTHR11851:SF49">
    <property type="entry name" value="MITOCHONDRIAL-PROCESSING PEPTIDASE SUBUNIT ALPHA"/>
    <property type="match status" value="1"/>
</dbReference>
<protein>
    <submittedName>
        <fullName evidence="6">Peptidase M16</fullName>
    </submittedName>
</protein>
<comment type="caution">
    <text evidence="6">The sequence shown here is derived from an EMBL/GenBank/DDBJ whole genome shotgun (WGS) entry which is preliminary data.</text>
</comment>
<sequence>MKTYYLATALCLTLVGCSSTSKITEMPIQSDPAWTSGQLENGLTYHVYPDHEESVSVRLVVHAGSFQETDQQEGYAHFLEHMAFNGSKNFSQNDVIRLFEDAGASFGADINAYTSYQETVYELDLPDNTQLEQALTWLRDVGDGLEIADTEVEKEKGVIIGEFRYARLDDKPFAEQFFDHFIEGSQYEDQDALGSKGSVLNATSQGINSFYQTWYQPQIVEVIVSGDIDKKTAIPLIEAKFSSWERGETPKPGKQRIIKFNDGDYIEYAEGETPSISLMINRGSSEITTREQQHQLWLDETAQQLIRQRLNTKFNDAALATQWVVAEHYSMEYQRYSSISVGFPVGAREVTQQELIATLASLRDYGVSESEIISEQNYYQDLLDNVEVDWDNMDSAQHANQKTLALVNEQTVQSQRDYEASLEEFVANLDLEGINASINALLSSDYFLVVGMSESEDKVAVTQAIDSLKATYSEAGAKPVLAVTSSAFAVPSSQGDIVLVEQMYIDPYVQKWTLSNGIDMWYLRDSLAGNEVGMYYTSLGGKAVLDSSLYPATELALAAIGRSGVGSFTGTELDAHLDREDIKVYPFIEPTRHGVEFKIKKSGLAETFAALNAIVTSVKVSPEQLAAVKQEFIQNRESYLASPAGQFAYAMNKNTYQANSDHVLLDGKSVEAVSVEDVKNVHQQLFGQLRSNQLVMVGDIDPSELKPLVRQYLASIPLEKTAAPDFNVAYKHPSKARIDLAVNSANSTEYMLRVIAEPSVNTGMVRGQTAKDIFMEDLLQRVLSTRLDAYIREDLSLDYSPYSYYVSQDGETSHDWFIGAMIAPENTEQIEVAIDKVVADLLKGVSQDEVRAAGKQLEADFTPLDASTVDQAWFVSRYLLHDYGVAALFNVKATIRSISREDMNQLVQRIFGENSRKVKNIMRPKA</sequence>
<dbReference type="GO" id="GO:0004222">
    <property type="term" value="F:metalloendopeptidase activity"/>
    <property type="evidence" value="ECO:0007669"/>
    <property type="project" value="InterPro"/>
</dbReference>
<dbReference type="PANTHER" id="PTHR11851">
    <property type="entry name" value="METALLOPROTEASE"/>
    <property type="match status" value="1"/>
</dbReference>
<dbReference type="Gene3D" id="3.30.830.10">
    <property type="entry name" value="Metalloenzyme, LuxS/M16 peptidase-like"/>
    <property type="match status" value="4"/>
</dbReference>
<evidence type="ECO:0000313" key="6">
    <source>
        <dbReference type="EMBL" id="PMP24222.1"/>
    </source>
</evidence>
<evidence type="ECO:0000259" key="5">
    <source>
        <dbReference type="Pfam" id="PF05193"/>
    </source>
</evidence>
<dbReference type="GO" id="GO:0046872">
    <property type="term" value="F:metal ion binding"/>
    <property type="evidence" value="ECO:0007669"/>
    <property type="project" value="InterPro"/>
</dbReference>
<dbReference type="EMBL" id="MDBS01000067">
    <property type="protein sequence ID" value="PMP24222.1"/>
    <property type="molecule type" value="Genomic_DNA"/>
</dbReference>
<comment type="similarity">
    <text evidence="2 3">Belongs to the peptidase M16 family.</text>
</comment>
<feature type="domain" description="Peptidase M16 C-terminal" evidence="5">
    <location>
        <begin position="673"/>
        <end position="857"/>
    </location>
</feature>
<dbReference type="SUPFAM" id="SSF63411">
    <property type="entry name" value="LuxS/MPP-like metallohydrolase"/>
    <property type="match status" value="3"/>
</dbReference>